<proteinExistence type="predicted"/>
<dbReference type="EMBL" id="JBBXJM010000007">
    <property type="protein sequence ID" value="KAL1404859.1"/>
    <property type="molecule type" value="Genomic_DNA"/>
</dbReference>
<comment type="caution">
    <text evidence="2">The sequence shown here is derived from an EMBL/GenBank/DDBJ whole genome shotgun (WGS) entry which is preliminary data.</text>
</comment>
<dbReference type="Proteomes" id="UP001565368">
    <property type="component" value="Unassembled WGS sequence"/>
</dbReference>
<feature type="signal peptide" evidence="1">
    <location>
        <begin position="1"/>
        <end position="17"/>
    </location>
</feature>
<name>A0ABR3PQX1_9TREE</name>
<reference evidence="2 3" key="1">
    <citation type="submission" date="2023-08" db="EMBL/GenBank/DDBJ databases">
        <title>Annotated Genome Sequence of Vanrija albida AlHP1.</title>
        <authorList>
            <person name="Herzog R."/>
        </authorList>
    </citation>
    <scope>NUCLEOTIDE SEQUENCE [LARGE SCALE GENOMIC DNA]</scope>
    <source>
        <strain evidence="2 3">AlHP1</strain>
    </source>
</reference>
<dbReference type="GeneID" id="95989513"/>
<evidence type="ECO:0000313" key="3">
    <source>
        <dbReference type="Proteomes" id="UP001565368"/>
    </source>
</evidence>
<sequence length="322" mass="36330">MFIILALLFKLIWTSCAFLFQPVKVLVVVLCQPFWAMAIQAILFCVPSARRQPVKLLIHDHTDGLLKEIQPGDADWVGPAVNLIERVRRHLVREGSETTCVMAEIAYDIFQNAKSATRIYREPPTEDEIRLHVLHKFPRLIMRGQYSSGLTGLNGEPVRQEHIAALCAALIIHELMRAIVHTFVTSATAPSCRPFPGQDAELGFILERRVFGGILEVYWQQPWNMGAIEAMAVRTEPSKRYLATGIESTWCSDLVASLDRRRLARFTPGDQKPFVADQRLVRSRCEPSGEPLTPFYHVPLPADSTDFIAIGERCGTRKKAQQ</sequence>
<organism evidence="2 3">
    <name type="scientific">Vanrija albida</name>
    <dbReference type="NCBI Taxonomy" id="181172"/>
    <lineage>
        <taxon>Eukaryota</taxon>
        <taxon>Fungi</taxon>
        <taxon>Dikarya</taxon>
        <taxon>Basidiomycota</taxon>
        <taxon>Agaricomycotina</taxon>
        <taxon>Tremellomycetes</taxon>
        <taxon>Trichosporonales</taxon>
        <taxon>Trichosporonaceae</taxon>
        <taxon>Vanrija</taxon>
    </lineage>
</organism>
<protein>
    <submittedName>
        <fullName evidence="2">Uncharacterized protein</fullName>
    </submittedName>
</protein>
<dbReference type="RefSeq" id="XP_069204803.1">
    <property type="nucleotide sequence ID" value="XM_069356866.1"/>
</dbReference>
<gene>
    <name evidence="2" type="ORF">Q8F55_008470</name>
</gene>
<feature type="chain" id="PRO_5047208114" evidence="1">
    <location>
        <begin position="18"/>
        <end position="322"/>
    </location>
</feature>
<evidence type="ECO:0000313" key="2">
    <source>
        <dbReference type="EMBL" id="KAL1404859.1"/>
    </source>
</evidence>
<keyword evidence="3" id="KW-1185">Reference proteome</keyword>
<keyword evidence="1" id="KW-0732">Signal</keyword>
<accession>A0ABR3PQX1</accession>
<evidence type="ECO:0000256" key="1">
    <source>
        <dbReference type="SAM" id="SignalP"/>
    </source>
</evidence>